<dbReference type="InterPro" id="IPR040007">
    <property type="entry name" value="Tho2"/>
</dbReference>
<dbReference type="Pfam" id="PF16134">
    <property type="entry name" value="THOC2_N"/>
    <property type="match status" value="1"/>
</dbReference>
<dbReference type="InterPro" id="IPR032302">
    <property type="entry name" value="THOC2_N"/>
</dbReference>
<feature type="domain" description="THO complex subunitTHOC2 C-terminal" evidence="4">
    <location>
        <begin position="534"/>
        <end position="688"/>
    </location>
</feature>
<name>A0A6A0GT66_HYAAZ</name>
<evidence type="ECO:0000259" key="5">
    <source>
        <dbReference type="Pfam" id="PF16134"/>
    </source>
</evidence>
<evidence type="ECO:0000259" key="4">
    <source>
        <dbReference type="Pfam" id="PF11262"/>
    </source>
</evidence>
<protein>
    <recommendedName>
        <fullName evidence="7">THO complex subunit 2</fullName>
    </recommendedName>
</protein>
<dbReference type="GO" id="GO:0006397">
    <property type="term" value="P:mRNA processing"/>
    <property type="evidence" value="ECO:0007669"/>
    <property type="project" value="InterPro"/>
</dbReference>
<feature type="domain" description="THO complex subunit 2 N-terminal" evidence="5">
    <location>
        <begin position="20"/>
        <end position="119"/>
    </location>
</feature>
<dbReference type="PANTHER" id="PTHR21597:SF0">
    <property type="entry name" value="THO COMPLEX SUBUNIT 2"/>
    <property type="match status" value="1"/>
</dbReference>
<evidence type="ECO:0000256" key="3">
    <source>
        <dbReference type="SAM" id="MobiDB-lite"/>
    </source>
</evidence>
<feature type="compositionally biased region" description="Basic and acidic residues" evidence="3">
    <location>
        <begin position="757"/>
        <end position="770"/>
    </location>
</feature>
<feature type="compositionally biased region" description="Basic and acidic residues" evidence="3">
    <location>
        <begin position="727"/>
        <end position="737"/>
    </location>
</feature>
<dbReference type="EMBL" id="JQDR03014857">
    <property type="protein sequence ID" value="KAA0187509.1"/>
    <property type="molecule type" value="Genomic_DNA"/>
</dbReference>
<comment type="caution">
    <text evidence="6">The sequence shown here is derived from an EMBL/GenBank/DDBJ whole genome shotgun (WGS) entry which is preliminary data.</text>
</comment>
<evidence type="ECO:0008006" key="7">
    <source>
        <dbReference type="Google" id="ProtNLM"/>
    </source>
</evidence>
<dbReference type="OrthoDB" id="29024at2759"/>
<feature type="region of interest" description="Disordered" evidence="3">
    <location>
        <begin position="867"/>
        <end position="943"/>
    </location>
</feature>
<feature type="compositionally biased region" description="Basic and acidic residues" evidence="3">
    <location>
        <begin position="869"/>
        <end position="884"/>
    </location>
</feature>
<organism evidence="6">
    <name type="scientific">Hyalella azteca</name>
    <name type="common">Amphipod</name>
    <dbReference type="NCBI Taxonomy" id="294128"/>
    <lineage>
        <taxon>Eukaryota</taxon>
        <taxon>Metazoa</taxon>
        <taxon>Ecdysozoa</taxon>
        <taxon>Arthropoda</taxon>
        <taxon>Crustacea</taxon>
        <taxon>Multicrustacea</taxon>
        <taxon>Malacostraca</taxon>
        <taxon>Eumalacostraca</taxon>
        <taxon>Peracarida</taxon>
        <taxon>Amphipoda</taxon>
        <taxon>Senticaudata</taxon>
        <taxon>Talitrida</taxon>
        <taxon>Talitroidea</taxon>
        <taxon>Hyalellidae</taxon>
        <taxon>Hyalella</taxon>
    </lineage>
</organism>
<dbReference type="GO" id="GO:0003729">
    <property type="term" value="F:mRNA binding"/>
    <property type="evidence" value="ECO:0007669"/>
    <property type="project" value="TreeGrafter"/>
</dbReference>
<feature type="coiled-coil region" evidence="2">
    <location>
        <begin position="416"/>
        <end position="447"/>
    </location>
</feature>
<dbReference type="Pfam" id="PF11262">
    <property type="entry name" value="Tho2"/>
    <property type="match status" value="2"/>
</dbReference>
<keyword evidence="2" id="KW-0175">Coiled coil</keyword>
<dbReference type="InterPro" id="IPR021418">
    <property type="entry name" value="THO_THOC2_C"/>
</dbReference>
<dbReference type="GO" id="GO:0000445">
    <property type="term" value="C:THO complex part of transcription export complex"/>
    <property type="evidence" value="ECO:0007669"/>
    <property type="project" value="TreeGrafter"/>
</dbReference>
<feature type="domain" description="THO complex subunitTHOC2 C-terminal" evidence="4">
    <location>
        <begin position="361"/>
        <end position="508"/>
    </location>
</feature>
<feature type="compositionally biased region" description="Basic and acidic residues" evidence="3">
    <location>
        <begin position="695"/>
        <end position="712"/>
    </location>
</feature>
<feature type="compositionally biased region" description="Acidic residues" evidence="3">
    <location>
        <begin position="771"/>
        <end position="788"/>
    </location>
</feature>
<feature type="region of interest" description="Disordered" evidence="3">
    <location>
        <begin position="695"/>
        <end position="791"/>
    </location>
</feature>
<proteinExistence type="predicted"/>
<evidence type="ECO:0000256" key="1">
    <source>
        <dbReference type="ARBA" id="ARBA00047033"/>
    </source>
</evidence>
<evidence type="ECO:0000256" key="2">
    <source>
        <dbReference type="SAM" id="Coils"/>
    </source>
</evidence>
<dbReference type="GO" id="GO:0006406">
    <property type="term" value="P:mRNA export from nucleus"/>
    <property type="evidence" value="ECO:0007669"/>
    <property type="project" value="InterPro"/>
</dbReference>
<comment type="subunit">
    <text evidence="1">Component of the THO subcomplex, which is composed of THOC1, THOC2, THOC3, THOC5, THOC6 and THOC7. The THO subcomplex interacts with DDX39B to form the THO-DDX39B complex which multimerizes into a 28-subunit tetrameric assembly. Component of the transcription/export (TREX) complex at least composed of ALYREF/THOC4, DDX39B, SARNP/CIP29, CHTOP and the THO subcomplex; in the complex interacts with THOC1, THOC3, THOC5, THOC7 and DDX39B. TREX seems to have a dynamic structure involving ATP-dependent remodeling. Interacts with POLDIP3 and ZC3H11A.</text>
</comment>
<evidence type="ECO:0000313" key="6">
    <source>
        <dbReference type="EMBL" id="KAA0187509.1"/>
    </source>
</evidence>
<feature type="compositionally biased region" description="Polar residues" evidence="3">
    <location>
        <begin position="738"/>
        <end position="754"/>
    </location>
</feature>
<dbReference type="Proteomes" id="UP000711488">
    <property type="component" value="Unassembled WGS sequence"/>
</dbReference>
<sequence length="943" mass="108156">MLPSRAGGRPIPPLHNPYALPTCHTADDVAHILMPIVCSFGPHIARHPSLMVKLLRVARVVLAKAEESGSGKEHDVFYYEFLSALDEALLPGLSVLSCNPCIAEEIWETIKFYPYEYRYIRASMAVSPWLNSLSTFCGAVYKKYPIELCGVLQFIANQLKAERSVDLLILQEILQKMGGTDTSEGLTSEQIEAMSGGEVLRREAGTYQQERNTKRSSQRLKEVLLQNNLAIPLLLLIAQQRSCIVYNQTESPHLKLVGKLYDQCQETLAQFGAYLFQVISLEEVSERLPSIGSLLSECHINSDVAFFLARPTVSAKILARFDELRRSNRSDDRKQLYIDASTEVLTPLAEEIRPHFPSKLWEEMHPSFFVTFWTLNLSDLEVPTGSYKREVARFNDNITQLQKVPKDEPAALATKRKKELERIMSLRDKLLEEENRQQEHVDREKERWFTQRVACLPKNDTVTAFLQLCLFPRCTFTTLDALYCARFVKMMHELKTPNFSTLIFCDRVNVLQHYVHCGNNLFWSSRNNPIVIDTCTQMFCDITYTVASCTEQEAHRYGQFLHGTLQMVMHWHSSSDNYERECAKFPGFVTRFRVSKMESNDYVDYENYRHVVHKWHFKITKALVTCLESGDYIQIRNAILVLQSILTCFPAIVNLANVIDKRIEKVKKDEKNNRNDLYVLANSYSGRLRAKKSKLLQEKDFHQVRKPDEKRPPQQGGEPATNGVDPKGSEEDKKVDHNSSTNDSSKLDNNTNDQNDADSRRKDAKRNKTDADDDDVKEVGPDSDESTNDSDSLRSECLLLTILNFVSILKQEAEDGWFWEACMCWRGHARKTHHDESVGGRVLVCAAMLGEPGFSVAHCQPYFTLQNNDDPHARVKQPQDDSPNKRKKERKRERSVDEAVDGDPKRQRGDRRSNGRPIEQVDAEVVELDRDDKKRSSRRRKET</sequence>
<feature type="compositionally biased region" description="Basic and acidic residues" evidence="3">
    <location>
        <begin position="892"/>
        <end position="913"/>
    </location>
</feature>
<gene>
    <name evidence="6" type="ORF">HAZT_HAZT001113</name>
</gene>
<dbReference type="AlphaFoldDB" id="A0A6A0GT66"/>
<reference evidence="6" key="3">
    <citation type="submission" date="2019-06" db="EMBL/GenBank/DDBJ databases">
        <authorList>
            <person name="Poynton C."/>
            <person name="Hasenbein S."/>
            <person name="Benoit J.B."/>
            <person name="Sepulveda M.S."/>
            <person name="Poelchau M.F."/>
            <person name="Murali S.C."/>
            <person name="Chen S."/>
            <person name="Glastad K.M."/>
            <person name="Werren J.H."/>
            <person name="Vineis J.H."/>
            <person name="Bowen J.L."/>
            <person name="Friedrich M."/>
            <person name="Jones J."/>
            <person name="Robertson H.M."/>
            <person name="Feyereisen R."/>
            <person name="Mechler-Hickson A."/>
            <person name="Mathers N."/>
            <person name="Lee C.E."/>
            <person name="Colbourne J.K."/>
            <person name="Biales A."/>
            <person name="Johnston J.S."/>
            <person name="Wellborn G.A."/>
            <person name="Rosendale A.J."/>
            <person name="Cridge A.G."/>
            <person name="Munoz-Torres M.C."/>
            <person name="Bain P.A."/>
            <person name="Manny A.R."/>
            <person name="Major K.M."/>
            <person name="Lambert F.N."/>
            <person name="Vulpe C.D."/>
            <person name="Tuck P."/>
            <person name="Blalock B.J."/>
            <person name="Lin Y.-Y."/>
            <person name="Smith M.E."/>
            <person name="Ochoa-Acuna H."/>
            <person name="Chen M.-J.M."/>
            <person name="Childers C.P."/>
            <person name="Qu J."/>
            <person name="Dugan S."/>
            <person name="Lee S.L."/>
            <person name="Chao H."/>
            <person name="Dinh H."/>
            <person name="Han Y."/>
            <person name="Doddapaneni H."/>
            <person name="Worley K.C."/>
            <person name="Muzny D.M."/>
            <person name="Gibbs R.A."/>
            <person name="Richards S."/>
        </authorList>
    </citation>
    <scope>NUCLEOTIDE SEQUENCE</scope>
    <source>
        <strain evidence="6">HAZT.00-mixed</strain>
        <tissue evidence="6">Whole organism</tissue>
    </source>
</reference>
<dbReference type="PANTHER" id="PTHR21597">
    <property type="entry name" value="THO2 PROTEIN"/>
    <property type="match status" value="1"/>
</dbReference>
<reference evidence="6" key="2">
    <citation type="journal article" date="2018" name="Environ. Sci. Technol.">
        <title>The Toxicogenome of Hyalella azteca: A Model for Sediment Ecotoxicology and Evolutionary Toxicology.</title>
        <authorList>
            <person name="Poynton H.C."/>
            <person name="Hasenbein S."/>
            <person name="Benoit J.B."/>
            <person name="Sepulveda M.S."/>
            <person name="Poelchau M.F."/>
            <person name="Hughes D.S.T."/>
            <person name="Murali S.C."/>
            <person name="Chen S."/>
            <person name="Glastad K.M."/>
            <person name="Goodisman M.A.D."/>
            <person name="Werren J.H."/>
            <person name="Vineis J.H."/>
            <person name="Bowen J.L."/>
            <person name="Friedrich M."/>
            <person name="Jones J."/>
            <person name="Robertson H.M."/>
            <person name="Feyereisen R."/>
            <person name="Mechler-Hickson A."/>
            <person name="Mathers N."/>
            <person name="Lee C.E."/>
            <person name="Colbourne J.K."/>
            <person name="Biales A."/>
            <person name="Johnston J.S."/>
            <person name="Wellborn G.A."/>
            <person name="Rosendale A.J."/>
            <person name="Cridge A.G."/>
            <person name="Munoz-Torres M.C."/>
            <person name="Bain P.A."/>
            <person name="Manny A.R."/>
            <person name="Major K.M."/>
            <person name="Lambert F.N."/>
            <person name="Vulpe C.D."/>
            <person name="Tuck P."/>
            <person name="Blalock B.J."/>
            <person name="Lin Y.Y."/>
            <person name="Smith M.E."/>
            <person name="Ochoa-Acuna H."/>
            <person name="Chen M.M."/>
            <person name="Childers C.P."/>
            <person name="Qu J."/>
            <person name="Dugan S."/>
            <person name="Lee S.L."/>
            <person name="Chao H."/>
            <person name="Dinh H."/>
            <person name="Han Y."/>
            <person name="Doddapaneni H."/>
            <person name="Worley K.C."/>
            <person name="Muzny D.M."/>
            <person name="Gibbs R.A."/>
            <person name="Richards S."/>
        </authorList>
    </citation>
    <scope>NUCLEOTIDE SEQUENCE</scope>
    <source>
        <strain evidence="6">HAZT.00-mixed</strain>
        <tissue evidence="6">Whole organism</tissue>
    </source>
</reference>
<reference evidence="6" key="1">
    <citation type="submission" date="2014-08" db="EMBL/GenBank/DDBJ databases">
        <authorList>
            <person name="Murali S."/>
            <person name="Richards S."/>
            <person name="Bandaranaike D."/>
            <person name="Bellair M."/>
            <person name="Blankenburg K."/>
            <person name="Chao H."/>
            <person name="Dinh H."/>
            <person name="Doddapaneni H."/>
            <person name="Dugan-Rocha S."/>
            <person name="Elkadiri S."/>
            <person name="Gnanaolivu R."/>
            <person name="Hughes D."/>
            <person name="Lee S."/>
            <person name="Li M."/>
            <person name="Ming W."/>
            <person name="Munidasa M."/>
            <person name="Muniz J."/>
            <person name="Nguyen L."/>
            <person name="Osuji N."/>
            <person name="Pu L.-L."/>
            <person name="Puazo M."/>
            <person name="Skinner E."/>
            <person name="Qu C."/>
            <person name="Quiroz J."/>
            <person name="Raj R."/>
            <person name="Weissenberger G."/>
            <person name="Xin Y."/>
            <person name="Zou X."/>
            <person name="Han Y."/>
            <person name="Worley K."/>
            <person name="Muzny D."/>
            <person name="Gibbs R."/>
        </authorList>
    </citation>
    <scope>NUCLEOTIDE SEQUENCE</scope>
    <source>
        <strain evidence="6">HAZT.00-mixed</strain>
        <tissue evidence="6">Whole organism</tissue>
    </source>
</reference>
<accession>A0A6A0GT66</accession>